<proteinExistence type="predicted"/>
<protein>
    <submittedName>
        <fullName evidence="1">Uncharacterized protein</fullName>
    </submittedName>
</protein>
<reference evidence="2" key="1">
    <citation type="journal article" date="2024" name="Front. Bioeng. Biotechnol.">
        <title>Genome-scale model development and genomic sequencing of the oleaginous clade Lipomyces.</title>
        <authorList>
            <person name="Czajka J.J."/>
            <person name="Han Y."/>
            <person name="Kim J."/>
            <person name="Mondo S.J."/>
            <person name="Hofstad B.A."/>
            <person name="Robles A."/>
            <person name="Haridas S."/>
            <person name="Riley R."/>
            <person name="LaButti K."/>
            <person name="Pangilinan J."/>
            <person name="Andreopoulos W."/>
            <person name="Lipzen A."/>
            <person name="Yan J."/>
            <person name="Wang M."/>
            <person name="Ng V."/>
            <person name="Grigoriev I.V."/>
            <person name="Spatafora J.W."/>
            <person name="Magnuson J.K."/>
            <person name="Baker S.E."/>
            <person name="Pomraning K.R."/>
        </authorList>
    </citation>
    <scope>NUCLEOTIDE SEQUENCE [LARGE SCALE GENOMIC DNA]</scope>
    <source>
        <strain evidence="2">CBS 10300</strain>
    </source>
</reference>
<comment type="caution">
    <text evidence="1">The sequence shown here is derived from an EMBL/GenBank/DDBJ whole genome shotgun (WGS) entry which is preliminary data.</text>
</comment>
<keyword evidence="2" id="KW-1185">Reference proteome</keyword>
<dbReference type="EMBL" id="MU970083">
    <property type="protein sequence ID" value="KAK9322100.1"/>
    <property type="molecule type" value="Genomic_DNA"/>
</dbReference>
<evidence type="ECO:0000313" key="2">
    <source>
        <dbReference type="Proteomes" id="UP001489719"/>
    </source>
</evidence>
<name>A0ACC3TLM7_9ASCO</name>
<organism evidence="1 2">
    <name type="scientific">Lipomyces orientalis</name>
    <dbReference type="NCBI Taxonomy" id="1233043"/>
    <lineage>
        <taxon>Eukaryota</taxon>
        <taxon>Fungi</taxon>
        <taxon>Dikarya</taxon>
        <taxon>Ascomycota</taxon>
        <taxon>Saccharomycotina</taxon>
        <taxon>Lipomycetes</taxon>
        <taxon>Lipomycetales</taxon>
        <taxon>Lipomycetaceae</taxon>
        <taxon>Lipomyces</taxon>
    </lineage>
</organism>
<evidence type="ECO:0000313" key="1">
    <source>
        <dbReference type="EMBL" id="KAK9322100.1"/>
    </source>
</evidence>
<accession>A0ACC3TLM7</accession>
<sequence length="548" mass="57604">MTSMTSARRLSSSTPHRDGMIYLTSSSAPDNSFATTTTTPPTPPPEASAAGIVTSASGERVIAPTTRKDGSLRKEIRIRPGFVPTEDVARYNVAERVQMRQQRLVREKALREQEPVTAGATDAEIDEASKVLEDLVLDQRKPGPPAAQSGSGIWDQARWPAATSGTTRPAASPVQWPGATVGPRIAPSRQPKNAPSDRSSGWSRSNSADSTTSQDSKGKSAIDSVTATTPRAASWVKTVDQGPGTFAPAPVKNEWGPNAAPTPATTSSASTTRDTLTSTSTATRSGWDMRSSSGFGGRGSFAAESAWTSLESVVSTTGAESDRSLPESAVSTTGAESNWAPLESAVSTRGAESHWTPLESMSSKTTDSPGTDSTTTEPSTAGSVTWGPGTPGGTGLQDRGRSGWKDSQAARGGGGRNGRGGWFSGDTAPDSRRRRGREGGDHSSPGPSLTRTGSNDTPDIGGPRRVDPNRRGQSPEERKRAFEEFLNRPLEMKHNYPSFNQFVNARGGARSGRGGTWASSENDKGATDCGASERSPSPVKVLESRYAH</sequence>
<dbReference type="Proteomes" id="UP001489719">
    <property type="component" value="Unassembled WGS sequence"/>
</dbReference>
<gene>
    <name evidence="1" type="ORF">V1517DRAFT_324357</name>
</gene>